<keyword evidence="1" id="KW-1133">Transmembrane helix</keyword>
<keyword evidence="1" id="KW-0812">Transmembrane</keyword>
<dbReference type="EMBL" id="CP117167">
    <property type="protein sequence ID" value="WCT14251.1"/>
    <property type="molecule type" value="Genomic_DNA"/>
</dbReference>
<evidence type="ECO:0000259" key="3">
    <source>
        <dbReference type="Pfam" id="PF16344"/>
    </source>
</evidence>
<dbReference type="Pfam" id="PF04773">
    <property type="entry name" value="FecR"/>
    <property type="match status" value="1"/>
</dbReference>
<dbReference type="RefSeq" id="WP_273632619.1">
    <property type="nucleotide sequence ID" value="NZ_CP117167.1"/>
</dbReference>
<name>A0ABY7TCR8_9SPHI</name>
<accession>A0ABY7TCR8</accession>
<evidence type="ECO:0000313" key="4">
    <source>
        <dbReference type="EMBL" id="WCT14251.1"/>
    </source>
</evidence>
<protein>
    <submittedName>
        <fullName evidence="4">FecR domain-containing protein</fullName>
    </submittedName>
</protein>
<dbReference type="PANTHER" id="PTHR30273">
    <property type="entry name" value="PERIPLASMIC SIGNAL SENSOR AND SIGMA FACTOR ACTIVATOR FECR-RELATED"/>
    <property type="match status" value="1"/>
</dbReference>
<organism evidence="4 5">
    <name type="scientific">Mucilaginibacter jinjuensis</name>
    <dbReference type="NCBI Taxonomy" id="1176721"/>
    <lineage>
        <taxon>Bacteria</taxon>
        <taxon>Pseudomonadati</taxon>
        <taxon>Bacteroidota</taxon>
        <taxon>Sphingobacteriia</taxon>
        <taxon>Sphingobacteriales</taxon>
        <taxon>Sphingobacteriaceae</taxon>
        <taxon>Mucilaginibacter</taxon>
    </lineage>
</organism>
<dbReference type="PANTHER" id="PTHR30273:SF2">
    <property type="entry name" value="PROTEIN FECR"/>
    <property type="match status" value="1"/>
</dbReference>
<feature type="transmembrane region" description="Helical" evidence="1">
    <location>
        <begin position="81"/>
        <end position="101"/>
    </location>
</feature>
<reference evidence="4 5" key="1">
    <citation type="submission" date="2023-02" db="EMBL/GenBank/DDBJ databases">
        <title>Genome sequence of Mucilaginibacter jinjuensis strain KACC 16571.</title>
        <authorList>
            <person name="Kim S."/>
            <person name="Heo J."/>
            <person name="Kwon S.-W."/>
        </authorList>
    </citation>
    <scope>NUCLEOTIDE SEQUENCE [LARGE SCALE GENOMIC DNA]</scope>
    <source>
        <strain evidence="4 5">KACC 16571</strain>
    </source>
</reference>
<keyword evidence="1" id="KW-0472">Membrane</keyword>
<proteinExistence type="predicted"/>
<evidence type="ECO:0000313" key="5">
    <source>
        <dbReference type="Proteomes" id="UP001216139"/>
    </source>
</evidence>
<feature type="domain" description="Protein FecR C-terminal" evidence="3">
    <location>
        <begin position="312"/>
        <end position="373"/>
    </location>
</feature>
<dbReference type="InterPro" id="IPR006860">
    <property type="entry name" value="FecR"/>
</dbReference>
<dbReference type="Proteomes" id="UP001216139">
    <property type="component" value="Chromosome"/>
</dbReference>
<dbReference type="Pfam" id="PF16344">
    <property type="entry name" value="FecR_C"/>
    <property type="match status" value="1"/>
</dbReference>
<dbReference type="InterPro" id="IPR012373">
    <property type="entry name" value="Ferrdict_sens_TM"/>
</dbReference>
<dbReference type="Gene3D" id="2.60.120.1440">
    <property type="match status" value="1"/>
</dbReference>
<dbReference type="InterPro" id="IPR032508">
    <property type="entry name" value="FecR_C"/>
</dbReference>
<evidence type="ECO:0000259" key="2">
    <source>
        <dbReference type="Pfam" id="PF04773"/>
    </source>
</evidence>
<feature type="domain" description="FecR protein" evidence="2">
    <location>
        <begin position="175"/>
        <end position="268"/>
    </location>
</feature>
<sequence length="387" mass="43909">MNYEENRILYLLDRYQKNTATPQELAELDTWYQSFENSRNLTDGLSENESAQIRRKMFANIERDISQKITGISRVQKSNHYLYALCAAILPVFIFILVRSFHVEKVSGIQNDVQAGNNIARLVLSNGSVIDLQKARVGAIYTQPGLVINKDSAGLISYHTKGKPAQADSFINTLIVPAGGQFRVMLADGTKIWMNAMSRLTYPVMFKDKVRPVNLSGEAYFEVAKNKDKPFFVNTAKQSVRVLGTHFDVNAYANETVQKTTLLEGSVQVTTIDETAKTVIIKPGQQSELDDQFLKIRTVNPEDAVGWKNGIFVFNHTELHDLMRQFARWYNIEAVYQGDFKPRNFSGEIERGYTLVEALRVLELGSVHFRIEKPETGKGQKRLIIMQ</sequence>
<keyword evidence="5" id="KW-1185">Reference proteome</keyword>
<gene>
    <name evidence="4" type="ORF">PQO05_09930</name>
</gene>
<dbReference type="Gene3D" id="3.55.50.30">
    <property type="match status" value="1"/>
</dbReference>
<evidence type="ECO:0000256" key="1">
    <source>
        <dbReference type="SAM" id="Phobius"/>
    </source>
</evidence>